<keyword evidence="1" id="KW-0732">Signal</keyword>
<evidence type="ECO:0000256" key="1">
    <source>
        <dbReference type="SAM" id="SignalP"/>
    </source>
</evidence>
<feature type="signal peptide" evidence="1">
    <location>
        <begin position="1"/>
        <end position="32"/>
    </location>
</feature>
<feature type="chain" id="PRO_5001651901" evidence="1">
    <location>
        <begin position="33"/>
        <end position="134"/>
    </location>
</feature>
<dbReference type="Proteomes" id="UP000027982">
    <property type="component" value="Chromosome"/>
</dbReference>
<sequence>MNKMINLNTSITKMVALGTIAAVGFAPLAANAQTQSQLKNRQKQKNTWRNLGLAGAAVGVYGLLKGDKVLTIAGLGGGAYSAWRYEQDRKSQSNMERQRAQLFSRRSIVRNGHRYNRKTVWKNGKKYYQFVRAN</sequence>
<keyword evidence="3" id="KW-1185">Reference proteome</keyword>
<protein>
    <submittedName>
        <fullName evidence="2">Uncharacterized protein</fullName>
    </submittedName>
</protein>
<dbReference type="AlphaFoldDB" id="A0A068NQ90"/>
<evidence type="ECO:0000313" key="2">
    <source>
        <dbReference type="EMBL" id="AIE85733.1"/>
    </source>
</evidence>
<dbReference type="KEGG" id="fgi:OP10G_2365"/>
<organism evidence="2 3">
    <name type="scientific">Fimbriimonas ginsengisoli Gsoil 348</name>
    <dbReference type="NCBI Taxonomy" id="661478"/>
    <lineage>
        <taxon>Bacteria</taxon>
        <taxon>Bacillati</taxon>
        <taxon>Armatimonadota</taxon>
        <taxon>Fimbriimonadia</taxon>
        <taxon>Fimbriimonadales</taxon>
        <taxon>Fimbriimonadaceae</taxon>
        <taxon>Fimbriimonas</taxon>
    </lineage>
</organism>
<name>A0A068NQ90_FIMGI</name>
<reference evidence="2 3" key="1">
    <citation type="journal article" date="2014" name="PLoS ONE">
        <title>The first complete genome sequence of the class fimbriimonadia in the phylum armatimonadetes.</title>
        <authorList>
            <person name="Hu Z.Y."/>
            <person name="Wang Y.Z."/>
            <person name="Im W.T."/>
            <person name="Wang S.Y."/>
            <person name="Zhao G.P."/>
            <person name="Zheng H.J."/>
            <person name="Quan Z.X."/>
        </authorList>
    </citation>
    <scope>NUCLEOTIDE SEQUENCE [LARGE SCALE GENOMIC DNA]</scope>
    <source>
        <strain evidence="2">Gsoil 348</strain>
    </source>
</reference>
<gene>
    <name evidence="2" type="ORF">OP10G_2365</name>
</gene>
<proteinExistence type="predicted"/>
<accession>A0A068NQ90</accession>
<evidence type="ECO:0000313" key="3">
    <source>
        <dbReference type="Proteomes" id="UP000027982"/>
    </source>
</evidence>
<dbReference type="HOGENOM" id="CLU_1893090_0_0_0"/>
<dbReference type="EMBL" id="CP007139">
    <property type="protein sequence ID" value="AIE85733.1"/>
    <property type="molecule type" value="Genomic_DNA"/>
</dbReference>